<reference evidence="2" key="1">
    <citation type="submission" date="2019-08" db="EMBL/GenBank/DDBJ databases">
        <title>The genome of the North American firefly Photinus pyralis.</title>
        <authorList>
            <consortium name="Photinus pyralis genome working group"/>
            <person name="Fallon T.R."/>
            <person name="Sander Lower S.E."/>
            <person name="Weng J.-K."/>
        </authorList>
    </citation>
    <scope>NUCLEOTIDE SEQUENCE</scope>
    <source>
        <strain evidence="2">TRF0915ILg1</strain>
        <tissue evidence="2">Whole body</tissue>
    </source>
</reference>
<protein>
    <submittedName>
        <fullName evidence="2">Uncharacterized protein</fullName>
    </submittedName>
</protein>
<comment type="caution">
    <text evidence="2">The sequence shown here is derived from an EMBL/GenBank/DDBJ whole genome shotgun (WGS) entry which is preliminary data.</text>
</comment>
<dbReference type="AlphaFoldDB" id="A0A8K0FYN5"/>
<feature type="non-terminal residue" evidence="2">
    <location>
        <position position="1"/>
    </location>
</feature>
<dbReference type="Proteomes" id="UP000801492">
    <property type="component" value="Unassembled WGS sequence"/>
</dbReference>
<keyword evidence="3" id="KW-1185">Reference proteome</keyword>
<dbReference type="EMBL" id="VTPC01091086">
    <property type="protein sequence ID" value="KAF2879736.1"/>
    <property type="molecule type" value="Genomic_DNA"/>
</dbReference>
<organism evidence="2 3">
    <name type="scientific">Ignelater luminosus</name>
    <name type="common">Cucubano</name>
    <name type="synonym">Pyrophorus luminosus</name>
    <dbReference type="NCBI Taxonomy" id="2038154"/>
    <lineage>
        <taxon>Eukaryota</taxon>
        <taxon>Metazoa</taxon>
        <taxon>Ecdysozoa</taxon>
        <taxon>Arthropoda</taxon>
        <taxon>Hexapoda</taxon>
        <taxon>Insecta</taxon>
        <taxon>Pterygota</taxon>
        <taxon>Neoptera</taxon>
        <taxon>Endopterygota</taxon>
        <taxon>Coleoptera</taxon>
        <taxon>Polyphaga</taxon>
        <taxon>Elateriformia</taxon>
        <taxon>Elateroidea</taxon>
        <taxon>Elateridae</taxon>
        <taxon>Agrypninae</taxon>
        <taxon>Pyrophorini</taxon>
        <taxon>Ignelater</taxon>
    </lineage>
</organism>
<evidence type="ECO:0000256" key="1">
    <source>
        <dbReference type="SAM" id="MobiDB-lite"/>
    </source>
</evidence>
<sequence length="50" mass="5630">SCGSRSRTEKNKNNKEGGCGQSSESNFGQRLFVKEYCRYVRTQTPNIGVK</sequence>
<evidence type="ECO:0000313" key="3">
    <source>
        <dbReference type="Proteomes" id="UP000801492"/>
    </source>
</evidence>
<accession>A0A8K0FYN5</accession>
<proteinExistence type="predicted"/>
<evidence type="ECO:0000313" key="2">
    <source>
        <dbReference type="EMBL" id="KAF2879736.1"/>
    </source>
</evidence>
<gene>
    <name evidence="2" type="ORF">ILUMI_26432</name>
</gene>
<feature type="region of interest" description="Disordered" evidence="1">
    <location>
        <begin position="1"/>
        <end position="25"/>
    </location>
</feature>
<feature type="compositionally biased region" description="Basic and acidic residues" evidence="1">
    <location>
        <begin position="1"/>
        <end position="15"/>
    </location>
</feature>
<name>A0A8K0FYN5_IGNLU</name>